<sequence>MHHAVVQERRLCAHPFIEVYRSTQIQFIAPLARQGDFYVPEVRPLPTHDESHSESDVSGAESNSECSLGSGVSLSDSRESSVHSEAQRSSCDRLSRTTRSRSRSRSSVLHLAQEQSQDSRSEEDPAQKNQELSPPELWGLVGEEE</sequence>
<name>A0AAV2M859_KNICA</name>
<dbReference type="GO" id="GO:0061709">
    <property type="term" value="P:reticulophagy"/>
    <property type="evidence" value="ECO:0007669"/>
    <property type="project" value="TreeGrafter"/>
</dbReference>
<dbReference type="GO" id="GO:0005634">
    <property type="term" value="C:nucleus"/>
    <property type="evidence" value="ECO:0007669"/>
    <property type="project" value="TreeGrafter"/>
</dbReference>
<feature type="compositionally biased region" description="Basic and acidic residues" evidence="1">
    <location>
        <begin position="117"/>
        <end position="126"/>
    </location>
</feature>
<evidence type="ECO:0000313" key="2">
    <source>
        <dbReference type="EMBL" id="CAL1609425.1"/>
    </source>
</evidence>
<dbReference type="PANTHER" id="PTHR15949:SF3">
    <property type="entry name" value="TESTIS-EXPRESSED PROTEIN 264"/>
    <property type="match status" value="1"/>
</dbReference>
<feature type="compositionally biased region" description="Basic and acidic residues" evidence="1">
    <location>
        <begin position="76"/>
        <end position="95"/>
    </location>
</feature>
<dbReference type="GO" id="GO:0005789">
    <property type="term" value="C:endoplasmic reticulum membrane"/>
    <property type="evidence" value="ECO:0007669"/>
    <property type="project" value="TreeGrafter"/>
</dbReference>
<feature type="compositionally biased region" description="Polar residues" evidence="1">
    <location>
        <begin position="60"/>
        <end position="75"/>
    </location>
</feature>
<dbReference type="EMBL" id="OZ035828">
    <property type="protein sequence ID" value="CAL1609425.1"/>
    <property type="molecule type" value="Genomic_DNA"/>
</dbReference>
<protein>
    <submittedName>
        <fullName evidence="2">Uncharacterized protein</fullName>
    </submittedName>
</protein>
<feature type="compositionally biased region" description="Basic and acidic residues" evidence="1">
    <location>
        <begin position="46"/>
        <end position="55"/>
    </location>
</feature>
<dbReference type="Proteomes" id="UP001497482">
    <property type="component" value="Chromosome 6"/>
</dbReference>
<gene>
    <name evidence="2" type="ORF">KC01_LOCUS36169</name>
</gene>
<reference evidence="2 3" key="1">
    <citation type="submission" date="2024-04" db="EMBL/GenBank/DDBJ databases">
        <authorList>
            <person name="Waldvogel A.-M."/>
            <person name="Schoenle A."/>
        </authorList>
    </citation>
    <scope>NUCLEOTIDE SEQUENCE [LARGE SCALE GENOMIC DNA]</scope>
</reference>
<accession>A0AAV2M859</accession>
<dbReference type="GO" id="GO:0000421">
    <property type="term" value="C:autophagosome membrane"/>
    <property type="evidence" value="ECO:0007669"/>
    <property type="project" value="TreeGrafter"/>
</dbReference>
<feature type="region of interest" description="Disordered" evidence="1">
    <location>
        <begin position="41"/>
        <end position="145"/>
    </location>
</feature>
<keyword evidence="3" id="KW-1185">Reference proteome</keyword>
<dbReference type="AlphaFoldDB" id="A0AAV2M859"/>
<dbReference type="GO" id="GO:0005657">
    <property type="term" value="C:replication fork"/>
    <property type="evidence" value="ECO:0007669"/>
    <property type="project" value="TreeGrafter"/>
</dbReference>
<evidence type="ECO:0000256" key="1">
    <source>
        <dbReference type="SAM" id="MobiDB-lite"/>
    </source>
</evidence>
<organism evidence="2 3">
    <name type="scientific">Knipowitschia caucasica</name>
    <name type="common">Caucasian dwarf goby</name>
    <name type="synonym">Pomatoschistus caucasicus</name>
    <dbReference type="NCBI Taxonomy" id="637954"/>
    <lineage>
        <taxon>Eukaryota</taxon>
        <taxon>Metazoa</taxon>
        <taxon>Chordata</taxon>
        <taxon>Craniata</taxon>
        <taxon>Vertebrata</taxon>
        <taxon>Euteleostomi</taxon>
        <taxon>Actinopterygii</taxon>
        <taxon>Neopterygii</taxon>
        <taxon>Teleostei</taxon>
        <taxon>Neoteleostei</taxon>
        <taxon>Acanthomorphata</taxon>
        <taxon>Gobiaria</taxon>
        <taxon>Gobiiformes</taxon>
        <taxon>Gobioidei</taxon>
        <taxon>Gobiidae</taxon>
        <taxon>Gobiinae</taxon>
        <taxon>Knipowitschia</taxon>
    </lineage>
</organism>
<evidence type="ECO:0000313" key="3">
    <source>
        <dbReference type="Proteomes" id="UP001497482"/>
    </source>
</evidence>
<proteinExistence type="predicted"/>
<dbReference type="GO" id="GO:0106300">
    <property type="term" value="P:protein-DNA covalent cross-linking repair"/>
    <property type="evidence" value="ECO:0007669"/>
    <property type="project" value="TreeGrafter"/>
</dbReference>
<dbReference type="PANTHER" id="PTHR15949">
    <property type="entry name" value="TESTIS-EXPRESSED PROTEIN 264"/>
    <property type="match status" value="1"/>
</dbReference>